<feature type="region of interest" description="Disordered" evidence="1">
    <location>
        <begin position="1"/>
        <end position="29"/>
    </location>
</feature>
<dbReference type="Proteomes" id="UP000829291">
    <property type="component" value="Chromosome 2"/>
</dbReference>
<proteinExistence type="predicted"/>
<dbReference type="GeneID" id="107227178"/>
<name>A0ABM3FDM1_NEOLC</name>
<evidence type="ECO:0000313" key="3">
    <source>
        <dbReference type="RefSeq" id="XP_046586119.1"/>
    </source>
</evidence>
<feature type="compositionally biased region" description="Basic residues" evidence="1">
    <location>
        <begin position="191"/>
        <end position="203"/>
    </location>
</feature>
<protein>
    <submittedName>
        <fullName evidence="3">Uncharacterized protein LOC107227178</fullName>
    </submittedName>
</protein>
<gene>
    <name evidence="3" type="primary">LOC107227178</name>
</gene>
<evidence type="ECO:0000313" key="2">
    <source>
        <dbReference type="Proteomes" id="UP000829291"/>
    </source>
</evidence>
<dbReference type="RefSeq" id="XP_046586119.1">
    <property type="nucleotide sequence ID" value="XM_046730163.1"/>
</dbReference>
<feature type="compositionally biased region" description="Low complexity" evidence="1">
    <location>
        <begin position="143"/>
        <end position="160"/>
    </location>
</feature>
<feature type="region of interest" description="Disordered" evidence="1">
    <location>
        <begin position="106"/>
        <end position="205"/>
    </location>
</feature>
<keyword evidence="2" id="KW-1185">Reference proteome</keyword>
<reference evidence="3" key="1">
    <citation type="submission" date="2025-08" db="UniProtKB">
        <authorList>
            <consortium name="RefSeq"/>
        </authorList>
    </citation>
    <scope>IDENTIFICATION</scope>
    <source>
        <tissue evidence="3">Thorax and Abdomen</tissue>
    </source>
</reference>
<feature type="compositionally biased region" description="Basic and acidic residues" evidence="1">
    <location>
        <begin position="13"/>
        <end position="22"/>
    </location>
</feature>
<sequence length="353" mass="39904">MGDAKGKAKKSSKAKEKTEKNSRAQNTKLVLTESEKELGIRIIQPDQKAIDAMTRLYAVPSEKLRVWTAWLTKVGEKAEDWQWWLRAQIRLTARISKGLQRATAALEGDENGTLDHGDDLFEESEEEDTVAVDDGQGEPENPPKVSSTPPEPESTPIVEEAPSTEETPKDTEKAAENPGEEGESGDTVTKKGAKGKKAKVKKQGKLERKMEYKEGFWPLGVRWEPFSHAGKWKPPPKRQPDEIPIPRTEEEMIDLIRKIRHQGVVYRSLYKHWSQTADQTLREILGRTVLPTKLVHPNGEEVPYSFSLETDPDIDYAIEHEDEEVLPADPGRERITHDFVHLYFNLSDKPGKG</sequence>
<organism evidence="2 3">
    <name type="scientific">Neodiprion lecontei</name>
    <name type="common">Redheaded pine sawfly</name>
    <dbReference type="NCBI Taxonomy" id="441921"/>
    <lineage>
        <taxon>Eukaryota</taxon>
        <taxon>Metazoa</taxon>
        <taxon>Ecdysozoa</taxon>
        <taxon>Arthropoda</taxon>
        <taxon>Hexapoda</taxon>
        <taxon>Insecta</taxon>
        <taxon>Pterygota</taxon>
        <taxon>Neoptera</taxon>
        <taxon>Endopterygota</taxon>
        <taxon>Hymenoptera</taxon>
        <taxon>Tenthredinoidea</taxon>
        <taxon>Diprionidae</taxon>
        <taxon>Diprioninae</taxon>
        <taxon>Neodiprion</taxon>
    </lineage>
</organism>
<feature type="compositionally biased region" description="Acidic residues" evidence="1">
    <location>
        <begin position="120"/>
        <end position="137"/>
    </location>
</feature>
<accession>A0ABM3FDM1</accession>
<feature type="compositionally biased region" description="Basic and acidic residues" evidence="1">
    <location>
        <begin position="166"/>
        <end position="175"/>
    </location>
</feature>
<evidence type="ECO:0000256" key="1">
    <source>
        <dbReference type="SAM" id="MobiDB-lite"/>
    </source>
</evidence>